<name>A0A7X4YJQ7_9BACL</name>
<sequence length="138" mass="14626">MHSATRSNVEMVAGFLAGFLEDAHGVTAEPSSQLTEAEGAIDAGGLYLWFVDGQPVSMANIAHRSPRHARINAVYTPPACRKQGHASALVAALSSLILAEGLVPMLYADVINPASNKAYRNVGFVESGEIADLRFEAM</sequence>
<feature type="domain" description="N-acetyltransferase" evidence="1">
    <location>
        <begin position="1"/>
        <end position="138"/>
    </location>
</feature>
<gene>
    <name evidence="2" type="ORF">GT003_01470</name>
</gene>
<dbReference type="CDD" id="cd04301">
    <property type="entry name" value="NAT_SF"/>
    <property type="match status" value="1"/>
</dbReference>
<comment type="caution">
    <text evidence="2">The sequence shown here is derived from an EMBL/GenBank/DDBJ whole genome shotgun (WGS) entry which is preliminary data.</text>
</comment>
<evidence type="ECO:0000313" key="3">
    <source>
        <dbReference type="Proteomes" id="UP000558113"/>
    </source>
</evidence>
<dbReference type="OrthoDB" id="3174529at2"/>
<evidence type="ECO:0000259" key="1">
    <source>
        <dbReference type="PROSITE" id="PS51186"/>
    </source>
</evidence>
<evidence type="ECO:0000313" key="2">
    <source>
        <dbReference type="EMBL" id="NBC67661.1"/>
    </source>
</evidence>
<dbReference type="PROSITE" id="PS51186">
    <property type="entry name" value="GNAT"/>
    <property type="match status" value="1"/>
</dbReference>
<dbReference type="SUPFAM" id="SSF55729">
    <property type="entry name" value="Acyl-CoA N-acyltransferases (Nat)"/>
    <property type="match status" value="1"/>
</dbReference>
<keyword evidence="2" id="KW-0808">Transferase</keyword>
<dbReference type="InterPro" id="IPR016181">
    <property type="entry name" value="Acyl_CoA_acyltransferase"/>
</dbReference>
<accession>A0A7X4YJQ7</accession>
<dbReference type="AlphaFoldDB" id="A0A7X4YJQ7"/>
<dbReference type="Pfam" id="PF00583">
    <property type="entry name" value="Acetyltransf_1"/>
    <property type="match status" value="1"/>
</dbReference>
<dbReference type="InterPro" id="IPR000182">
    <property type="entry name" value="GNAT_dom"/>
</dbReference>
<organism evidence="2 3">
    <name type="scientific">Paenibacillus sacheonensis</name>
    <dbReference type="NCBI Taxonomy" id="742054"/>
    <lineage>
        <taxon>Bacteria</taxon>
        <taxon>Bacillati</taxon>
        <taxon>Bacillota</taxon>
        <taxon>Bacilli</taxon>
        <taxon>Bacillales</taxon>
        <taxon>Paenibacillaceae</taxon>
        <taxon>Paenibacillus</taxon>
    </lineage>
</organism>
<protein>
    <submittedName>
        <fullName evidence="2">GNAT family N-acetyltransferase</fullName>
    </submittedName>
</protein>
<dbReference type="Gene3D" id="3.40.630.30">
    <property type="match status" value="1"/>
</dbReference>
<dbReference type="EMBL" id="JAAAMU010000001">
    <property type="protein sequence ID" value="NBC67661.1"/>
    <property type="molecule type" value="Genomic_DNA"/>
</dbReference>
<keyword evidence="3" id="KW-1185">Reference proteome</keyword>
<dbReference type="Proteomes" id="UP000558113">
    <property type="component" value="Unassembled WGS sequence"/>
</dbReference>
<proteinExistence type="predicted"/>
<dbReference type="GO" id="GO:0016747">
    <property type="term" value="F:acyltransferase activity, transferring groups other than amino-acyl groups"/>
    <property type="evidence" value="ECO:0007669"/>
    <property type="project" value="InterPro"/>
</dbReference>
<reference evidence="2 3" key="1">
    <citation type="submission" date="2020-01" db="EMBL/GenBank/DDBJ databases">
        <title>Paenibacillus soybeanensis sp. nov. isolated from the nodules of soybean (Glycine max(L.) Merr).</title>
        <authorList>
            <person name="Wang H."/>
        </authorList>
    </citation>
    <scope>NUCLEOTIDE SEQUENCE [LARGE SCALE GENOMIC DNA]</scope>
    <source>
        <strain evidence="2 3">DSM 23054</strain>
    </source>
</reference>